<evidence type="ECO:0000256" key="10">
    <source>
        <dbReference type="PIRSR" id="PIRSR602481-2"/>
    </source>
</evidence>
<feature type="binding site" evidence="9">
    <location>
        <position position="98"/>
    </location>
    <ligand>
        <name>Zn(2+)</name>
        <dbReference type="ChEBI" id="CHEBI:29105"/>
    </ligand>
</feature>
<evidence type="ECO:0000313" key="11">
    <source>
        <dbReference type="EMBL" id="SFR13250.1"/>
    </source>
</evidence>
<evidence type="ECO:0000256" key="3">
    <source>
        <dbReference type="ARBA" id="ARBA00022490"/>
    </source>
</evidence>
<dbReference type="SUPFAM" id="SSF46785">
    <property type="entry name" value="Winged helix' DNA-binding domain"/>
    <property type="match status" value="1"/>
</dbReference>
<dbReference type="InterPro" id="IPR002481">
    <property type="entry name" value="FUR"/>
</dbReference>
<dbReference type="GO" id="GO:0008270">
    <property type="term" value="F:zinc ion binding"/>
    <property type="evidence" value="ECO:0007669"/>
    <property type="project" value="TreeGrafter"/>
</dbReference>
<dbReference type="InterPro" id="IPR043135">
    <property type="entry name" value="Fur_C"/>
</dbReference>
<evidence type="ECO:0000256" key="6">
    <source>
        <dbReference type="ARBA" id="ARBA00023015"/>
    </source>
</evidence>
<evidence type="ECO:0000256" key="2">
    <source>
        <dbReference type="ARBA" id="ARBA00007957"/>
    </source>
</evidence>
<dbReference type="InterPro" id="IPR036388">
    <property type="entry name" value="WH-like_DNA-bd_sf"/>
</dbReference>
<dbReference type="GO" id="GO:0000976">
    <property type="term" value="F:transcription cis-regulatory region binding"/>
    <property type="evidence" value="ECO:0007669"/>
    <property type="project" value="TreeGrafter"/>
</dbReference>
<keyword evidence="3" id="KW-0963">Cytoplasm</keyword>
<dbReference type="STRING" id="39060.SAMN05660706_12718"/>
<evidence type="ECO:0000256" key="8">
    <source>
        <dbReference type="ARBA" id="ARBA00023163"/>
    </source>
</evidence>
<sequence>MKLQEILAKLKDCGYKITPQRQEIVSLLMRENRHMTVEDIYGKIADRYPNLSLDTVYRNVGILERLNILTKSDFGDGKGRYRIKESDGHRHHLICLKCGCSEEMDFCPLDYIDHREIKDKNFSIKKHNFEIFGYCSECVQKEGQPVAERNK</sequence>
<comment type="cofactor">
    <cofactor evidence="10">
        <name>Mn(2+)</name>
        <dbReference type="ChEBI" id="CHEBI:29035"/>
    </cofactor>
    <cofactor evidence="10">
        <name>Fe(2+)</name>
        <dbReference type="ChEBI" id="CHEBI:29033"/>
    </cofactor>
    <text evidence="10">Binds 1 Mn(2+) or Fe(2+) ion per subunit.</text>
</comment>
<evidence type="ECO:0000256" key="1">
    <source>
        <dbReference type="ARBA" id="ARBA00004496"/>
    </source>
</evidence>
<dbReference type="PANTHER" id="PTHR33202:SF1">
    <property type="entry name" value="FERRIC UPTAKE REGULATION PROTEIN"/>
    <property type="match status" value="1"/>
</dbReference>
<dbReference type="GO" id="GO:1900376">
    <property type="term" value="P:regulation of secondary metabolite biosynthetic process"/>
    <property type="evidence" value="ECO:0007669"/>
    <property type="project" value="TreeGrafter"/>
</dbReference>
<reference evidence="12" key="1">
    <citation type="submission" date="2016-10" db="EMBL/GenBank/DDBJ databases">
        <authorList>
            <person name="Varghese N."/>
            <person name="Submissions S."/>
        </authorList>
    </citation>
    <scope>NUCLEOTIDE SEQUENCE [LARGE SCALE GENOMIC DNA]</scope>
    <source>
        <strain evidence="12">DSM 3669</strain>
    </source>
</reference>
<dbReference type="Pfam" id="PF01475">
    <property type="entry name" value="FUR"/>
    <property type="match status" value="1"/>
</dbReference>
<keyword evidence="9" id="KW-0479">Metal-binding</keyword>
<dbReference type="InterPro" id="IPR036390">
    <property type="entry name" value="WH_DNA-bd_sf"/>
</dbReference>
<keyword evidence="6" id="KW-0805">Transcription regulation</keyword>
<dbReference type="GO" id="GO:0003700">
    <property type="term" value="F:DNA-binding transcription factor activity"/>
    <property type="evidence" value="ECO:0007669"/>
    <property type="project" value="InterPro"/>
</dbReference>
<comment type="subcellular location">
    <subcellularLocation>
        <location evidence="1">Cytoplasm</location>
    </subcellularLocation>
</comment>
<keyword evidence="7" id="KW-0238">DNA-binding</keyword>
<dbReference type="EMBL" id="FOYM01000027">
    <property type="protein sequence ID" value="SFR13250.1"/>
    <property type="molecule type" value="Genomic_DNA"/>
</dbReference>
<dbReference type="GO" id="GO:0005737">
    <property type="term" value="C:cytoplasm"/>
    <property type="evidence" value="ECO:0007669"/>
    <property type="project" value="UniProtKB-SubCell"/>
</dbReference>
<dbReference type="Gene3D" id="1.10.10.10">
    <property type="entry name" value="Winged helix-like DNA-binding domain superfamily/Winged helix DNA-binding domain"/>
    <property type="match status" value="1"/>
</dbReference>
<proteinExistence type="inferred from homology"/>
<dbReference type="Proteomes" id="UP000199584">
    <property type="component" value="Unassembled WGS sequence"/>
</dbReference>
<keyword evidence="8" id="KW-0804">Transcription</keyword>
<feature type="binding site" evidence="9">
    <location>
        <position position="95"/>
    </location>
    <ligand>
        <name>Zn(2+)</name>
        <dbReference type="ChEBI" id="CHEBI:29105"/>
    </ligand>
</feature>
<evidence type="ECO:0000256" key="9">
    <source>
        <dbReference type="PIRSR" id="PIRSR602481-1"/>
    </source>
</evidence>
<comment type="cofactor">
    <cofactor evidence="9">
        <name>Zn(2+)</name>
        <dbReference type="ChEBI" id="CHEBI:29105"/>
    </cofactor>
    <text evidence="9">Binds 1 zinc ion per subunit.</text>
</comment>
<accession>A0A1I6E677</accession>
<feature type="binding site" evidence="9">
    <location>
        <position position="138"/>
    </location>
    <ligand>
        <name>Zn(2+)</name>
        <dbReference type="ChEBI" id="CHEBI:29105"/>
    </ligand>
</feature>
<dbReference type="AlphaFoldDB" id="A0A1I6E677"/>
<dbReference type="Gene3D" id="3.30.1490.190">
    <property type="match status" value="1"/>
</dbReference>
<dbReference type="GO" id="GO:0045892">
    <property type="term" value="P:negative regulation of DNA-templated transcription"/>
    <property type="evidence" value="ECO:0007669"/>
    <property type="project" value="TreeGrafter"/>
</dbReference>
<evidence type="ECO:0000256" key="5">
    <source>
        <dbReference type="ARBA" id="ARBA00022833"/>
    </source>
</evidence>
<dbReference type="RefSeq" id="WP_207545199.1">
    <property type="nucleotide sequence ID" value="NZ_FOYM01000027.1"/>
</dbReference>
<comment type="similarity">
    <text evidence="2">Belongs to the Fur family.</text>
</comment>
<protein>
    <submittedName>
        <fullName evidence="11">Fur family transcriptional regulator, zinc uptake regulator</fullName>
    </submittedName>
</protein>
<evidence type="ECO:0000313" key="12">
    <source>
        <dbReference type="Proteomes" id="UP000199584"/>
    </source>
</evidence>
<dbReference type="PANTHER" id="PTHR33202">
    <property type="entry name" value="ZINC UPTAKE REGULATION PROTEIN"/>
    <property type="match status" value="1"/>
</dbReference>
<keyword evidence="10" id="KW-0408">Iron</keyword>
<evidence type="ECO:0000256" key="7">
    <source>
        <dbReference type="ARBA" id="ARBA00023125"/>
    </source>
</evidence>
<gene>
    <name evidence="11" type="ORF">SAMN05660706_12718</name>
</gene>
<name>A0A1I6E677_9FIRM</name>
<keyword evidence="5 9" id="KW-0862">Zinc</keyword>
<feature type="binding site" evidence="10">
    <location>
        <position position="127"/>
    </location>
    <ligand>
        <name>Fe cation</name>
        <dbReference type="ChEBI" id="CHEBI:24875"/>
    </ligand>
</feature>
<organism evidence="11 12">
    <name type="scientific">Desulfoscipio geothermicus DSM 3669</name>
    <dbReference type="NCBI Taxonomy" id="1121426"/>
    <lineage>
        <taxon>Bacteria</taxon>
        <taxon>Bacillati</taxon>
        <taxon>Bacillota</taxon>
        <taxon>Clostridia</taxon>
        <taxon>Eubacteriales</taxon>
        <taxon>Desulfallaceae</taxon>
        <taxon>Desulfoscipio</taxon>
    </lineage>
</organism>
<keyword evidence="12" id="KW-1185">Reference proteome</keyword>
<dbReference type="CDD" id="cd07153">
    <property type="entry name" value="Fur_like"/>
    <property type="match status" value="1"/>
</dbReference>
<keyword evidence="4" id="KW-0678">Repressor</keyword>
<evidence type="ECO:0000256" key="4">
    <source>
        <dbReference type="ARBA" id="ARBA00022491"/>
    </source>
</evidence>
<feature type="binding site" evidence="9">
    <location>
        <position position="135"/>
    </location>
    <ligand>
        <name>Zn(2+)</name>
        <dbReference type="ChEBI" id="CHEBI:29105"/>
    </ligand>
</feature>